<keyword evidence="10" id="KW-0460">Magnesium</keyword>
<dbReference type="Proteomes" id="UP000306602">
    <property type="component" value="Unassembled WGS sequence"/>
</dbReference>
<dbReference type="SUPFAM" id="SSF56784">
    <property type="entry name" value="HAD-like"/>
    <property type="match status" value="1"/>
</dbReference>
<feature type="transmembrane region" description="Helical" evidence="15">
    <location>
        <begin position="651"/>
        <end position="667"/>
    </location>
</feature>
<gene>
    <name evidence="17" type="ORF">E4Z66_12340</name>
</gene>
<dbReference type="GO" id="GO:0043682">
    <property type="term" value="F:P-type divalent copper transporter activity"/>
    <property type="evidence" value="ECO:0007669"/>
    <property type="project" value="TreeGrafter"/>
</dbReference>
<evidence type="ECO:0000256" key="1">
    <source>
        <dbReference type="ARBA" id="ARBA00004651"/>
    </source>
</evidence>
<comment type="caution">
    <text evidence="17">The sequence shown here is derived from an EMBL/GenBank/DDBJ whole genome shotgun (WGS) entry which is preliminary data.</text>
</comment>
<dbReference type="InterPro" id="IPR023298">
    <property type="entry name" value="ATPase_P-typ_TM_dom_sf"/>
</dbReference>
<dbReference type="Pfam" id="PF00403">
    <property type="entry name" value="HMA"/>
    <property type="match status" value="1"/>
</dbReference>
<evidence type="ECO:0000256" key="9">
    <source>
        <dbReference type="ARBA" id="ARBA00022840"/>
    </source>
</evidence>
<keyword evidence="12 15" id="KW-1133">Transmembrane helix</keyword>
<keyword evidence="4 15" id="KW-1003">Cell membrane</keyword>
<evidence type="ECO:0000313" key="18">
    <source>
        <dbReference type="Proteomes" id="UP000306602"/>
    </source>
</evidence>
<accession>A0A4S4NAC1</accession>
<feature type="transmembrane region" description="Helical" evidence="15">
    <location>
        <begin position="161"/>
        <end position="179"/>
    </location>
</feature>
<keyword evidence="14 15" id="KW-0472">Membrane</keyword>
<dbReference type="InterPro" id="IPR023299">
    <property type="entry name" value="ATPase_P-typ_cyto_dom_N"/>
</dbReference>
<keyword evidence="9 15" id="KW-0067">ATP-binding</keyword>
<evidence type="ECO:0000259" key="16">
    <source>
        <dbReference type="PROSITE" id="PS50846"/>
    </source>
</evidence>
<keyword evidence="18" id="KW-1185">Reference proteome</keyword>
<comment type="subcellular location">
    <subcellularLocation>
        <location evidence="1">Cell membrane</location>
        <topology evidence="1">Multi-pass membrane protein</topology>
    </subcellularLocation>
</comment>
<dbReference type="InterPro" id="IPR023214">
    <property type="entry name" value="HAD_sf"/>
</dbReference>
<feature type="transmembrane region" description="Helical" evidence="15">
    <location>
        <begin position="337"/>
        <end position="359"/>
    </location>
</feature>
<name>A0A4S4NAC1_9RHOB</name>
<feature type="transmembrane region" description="Helical" evidence="15">
    <location>
        <begin position="185"/>
        <end position="203"/>
    </location>
</feature>
<evidence type="ECO:0000256" key="8">
    <source>
        <dbReference type="ARBA" id="ARBA00022741"/>
    </source>
</evidence>
<dbReference type="Gene3D" id="3.40.1110.10">
    <property type="entry name" value="Calcium-transporting ATPase, cytoplasmic domain N"/>
    <property type="match status" value="1"/>
</dbReference>
<sequence length="697" mass="72670">MGRPEATHSQRVFSLPAIHCAGCIRGVEQTLAGLQGVSNARVNFSLKRVVVHADDAVSDADLLAALTDRGFEAYPLNSELLESDFDARGRALLWRIGLAGFAVMNVMLLSIAVWSGAPEATRDLFHWISAMIAIPVTVIAAQPFFASAWTALRGGRMNMDVPIALAVAMTVGMSLYETSLGGRHAYFDAALSLTFFLLIGRYLDHRMRRAARSAAKELTAMEPARVRVETPEGARDVPLAQVQVGDLLAIQAGGRLAVDGVLEDGDSLLDLSFITGEADPVPSRPGQVVTAGTIALTGPIKVRATAVGDDSTLRRLAALVEVAENARGKYRSLSDRAAATYAPGVHILAALAFIGWIWATGDLRLAFNIAVAVLIITCPCALGLAVPAVATNVTARLFKKGVILKSATALERLSEVDTIVFDKTGTLTRSAFDPVGLTPDMLPTLKALALASDHPLSQAVVAGLPDVEPAALDNVSEQAGFGVRAQLNGVPVAMGAGRAFGAEAQTVFWTQTEGAQPLTFSERPLDGAAEMIAALHARGYQTRLISGDSATRVTALAEALGIGSAAHGVSPEGKVDMVKALTGEGHRVLMVGDGLNDTAALASAHASIAPSSALEASRSAADAVLLGGDVTLIPEVLAEARTALARMQQNVFLAGLYNVIAVPVAAIGWVTPLVAAIAMSASSITVIANAMRKGRAQ</sequence>
<dbReference type="GO" id="GO:0005524">
    <property type="term" value="F:ATP binding"/>
    <property type="evidence" value="ECO:0007669"/>
    <property type="project" value="UniProtKB-UniRule"/>
</dbReference>
<dbReference type="PANTHER" id="PTHR43520:SF5">
    <property type="entry name" value="CATION-TRANSPORTING P-TYPE ATPASE-RELATED"/>
    <property type="match status" value="1"/>
</dbReference>
<evidence type="ECO:0000256" key="12">
    <source>
        <dbReference type="ARBA" id="ARBA00022989"/>
    </source>
</evidence>
<dbReference type="OrthoDB" id="9807843at2"/>
<dbReference type="InterPro" id="IPR017969">
    <property type="entry name" value="Heavy-metal-associated_CS"/>
</dbReference>
<dbReference type="SUPFAM" id="SSF81665">
    <property type="entry name" value="Calcium ATPase, transmembrane domain M"/>
    <property type="match status" value="1"/>
</dbReference>
<dbReference type="PROSITE" id="PS00154">
    <property type="entry name" value="ATPASE_E1_E2"/>
    <property type="match status" value="1"/>
</dbReference>
<dbReference type="PANTHER" id="PTHR43520">
    <property type="entry name" value="ATP7, ISOFORM B"/>
    <property type="match status" value="1"/>
</dbReference>
<dbReference type="GO" id="GO:0016887">
    <property type="term" value="F:ATP hydrolysis activity"/>
    <property type="evidence" value="ECO:0007669"/>
    <property type="project" value="InterPro"/>
</dbReference>
<dbReference type="Gene3D" id="3.40.50.1000">
    <property type="entry name" value="HAD superfamily/HAD-like"/>
    <property type="match status" value="1"/>
</dbReference>
<dbReference type="InterPro" id="IPR006121">
    <property type="entry name" value="HMA_dom"/>
</dbReference>
<keyword evidence="8 15" id="KW-0547">Nucleotide-binding</keyword>
<proteinExistence type="inferred from homology"/>
<keyword evidence="5" id="KW-0597">Phosphoprotein</keyword>
<dbReference type="InterPro" id="IPR001757">
    <property type="entry name" value="P_typ_ATPase"/>
</dbReference>
<evidence type="ECO:0000256" key="5">
    <source>
        <dbReference type="ARBA" id="ARBA00022553"/>
    </source>
</evidence>
<keyword evidence="7 15" id="KW-0479">Metal-binding</keyword>
<feature type="transmembrane region" description="Helical" evidence="15">
    <location>
        <begin position="673"/>
        <end position="691"/>
    </location>
</feature>
<evidence type="ECO:0000256" key="4">
    <source>
        <dbReference type="ARBA" id="ARBA00022475"/>
    </source>
</evidence>
<feature type="transmembrane region" description="Helical" evidence="15">
    <location>
        <begin position="127"/>
        <end position="149"/>
    </location>
</feature>
<comment type="similarity">
    <text evidence="2 15">Belongs to the cation transport ATPase (P-type) (TC 3.A.3) family. Type IB subfamily.</text>
</comment>
<dbReference type="EMBL" id="SRKY01000003">
    <property type="protein sequence ID" value="THH36254.1"/>
    <property type="molecule type" value="Genomic_DNA"/>
</dbReference>
<feature type="transmembrane region" description="Helical" evidence="15">
    <location>
        <begin position="365"/>
        <end position="390"/>
    </location>
</feature>
<dbReference type="PRINTS" id="PR00119">
    <property type="entry name" value="CATATPASE"/>
</dbReference>
<dbReference type="InterPro" id="IPR027256">
    <property type="entry name" value="P-typ_ATPase_IB"/>
</dbReference>
<dbReference type="CDD" id="cd00371">
    <property type="entry name" value="HMA"/>
    <property type="match status" value="1"/>
</dbReference>
<keyword evidence="11" id="KW-1278">Translocase</keyword>
<dbReference type="NCBIfam" id="TIGR01511">
    <property type="entry name" value="ATPase-IB1_Cu"/>
    <property type="match status" value="1"/>
</dbReference>
<keyword evidence="3" id="KW-0813">Transport</keyword>
<dbReference type="GO" id="GO:0005886">
    <property type="term" value="C:plasma membrane"/>
    <property type="evidence" value="ECO:0007669"/>
    <property type="project" value="UniProtKB-SubCell"/>
</dbReference>
<dbReference type="GO" id="GO:0055070">
    <property type="term" value="P:copper ion homeostasis"/>
    <property type="evidence" value="ECO:0007669"/>
    <property type="project" value="TreeGrafter"/>
</dbReference>
<reference evidence="17 18" key="1">
    <citation type="submission" date="2019-04" db="EMBL/GenBank/DDBJ databases">
        <title>Shimia ponticola sp. nov., isolated from seawater.</title>
        <authorList>
            <person name="Kim Y.-O."/>
            <person name="Yoon J.-H."/>
        </authorList>
    </citation>
    <scope>NUCLEOTIDE SEQUENCE [LARGE SCALE GENOMIC DNA]</scope>
    <source>
        <strain evidence="17 18">MYP11</strain>
    </source>
</reference>
<feature type="transmembrane region" description="Helical" evidence="15">
    <location>
        <begin position="92"/>
        <end position="115"/>
    </location>
</feature>
<evidence type="ECO:0000256" key="11">
    <source>
        <dbReference type="ARBA" id="ARBA00022967"/>
    </source>
</evidence>
<dbReference type="PROSITE" id="PS01047">
    <property type="entry name" value="HMA_1"/>
    <property type="match status" value="1"/>
</dbReference>
<dbReference type="NCBIfam" id="TIGR01525">
    <property type="entry name" value="ATPase-IB_hvy"/>
    <property type="match status" value="1"/>
</dbReference>
<dbReference type="SUPFAM" id="SSF55008">
    <property type="entry name" value="HMA, heavy metal-associated domain"/>
    <property type="match status" value="1"/>
</dbReference>
<keyword evidence="6 15" id="KW-0812">Transmembrane</keyword>
<dbReference type="InterPro" id="IPR018303">
    <property type="entry name" value="ATPase_P-typ_P_site"/>
</dbReference>
<dbReference type="InterPro" id="IPR059000">
    <property type="entry name" value="ATPase_P-type_domA"/>
</dbReference>
<dbReference type="GO" id="GO:0005507">
    <property type="term" value="F:copper ion binding"/>
    <property type="evidence" value="ECO:0007669"/>
    <property type="project" value="TreeGrafter"/>
</dbReference>
<evidence type="ECO:0000256" key="7">
    <source>
        <dbReference type="ARBA" id="ARBA00022723"/>
    </source>
</evidence>
<evidence type="ECO:0000256" key="10">
    <source>
        <dbReference type="ARBA" id="ARBA00022842"/>
    </source>
</evidence>
<dbReference type="Pfam" id="PF00702">
    <property type="entry name" value="Hydrolase"/>
    <property type="match status" value="1"/>
</dbReference>
<evidence type="ECO:0000256" key="6">
    <source>
        <dbReference type="ARBA" id="ARBA00022692"/>
    </source>
</evidence>
<dbReference type="NCBIfam" id="TIGR01494">
    <property type="entry name" value="ATPase_P-type"/>
    <property type="match status" value="2"/>
</dbReference>
<evidence type="ECO:0000256" key="2">
    <source>
        <dbReference type="ARBA" id="ARBA00006024"/>
    </source>
</evidence>
<dbReference type="InterPro" id="IPR036163">
    <property type="entry name" value="HMA_dom_sf"/>
</dbReference>
<dbReference type="Gene3D" id="2.70.150.10">
    <property type="entry name" value="Calcium-transporting ATPase, cytoplasmic transduction domain A"/>
    <property type="match status" value="1"/>
</dbReference>
<dbReference type="InterPro" id="IPR008250">
    <property type="entry name" value="ATPase_P-typ_transduc_dom_A_sf"/>
</dbReference>
<dbReference type="Pfam" id="PF00122">
    <property type="entry name" value="E1-E2_ATPase"/>
    <property type="match status" value="1"/>
</dbReference>
<keyword evidence="13" id="KW-0406">Ion transport</keyword>
<evidence type="ECO:0000256" key="15">
    <source>
        <dbReference type="RuleBase" id="RU362081"/>
    </source>
</evidence>
<dbReference type="SUPFAM" id="SSF81653">
    <property type="entry name" value="Calcium ATPase, transduction domain A"/>
    <property type="match status" value="1"/>
</dbReference>
<evidence type="ECO:0000256" key="14">
    <source>
        <dbReference type="ARBA" id="ARBA00023136"/>
    </source>
</evidence>
<dbReference type="InterPro" id="IPR036412">
    <property type="entry name" value="HAD-like_sf"/>
</dbReference>
<evidence type="ECO:0000256" key="3">
    <source>
        <dbReference type="ARBA" id="ARBA00022448"/>
    </source>
</evidence>
<organism evidence="17 18">
    <name type="scientific">Aliishimia ponticola</name>
    <dbReference type="NCBI Taxonomy" id="2499833"/>
    <lineage>
        <taxon>Bacteria</taxon>
        <taxon>Pseudomonadati</taxon>
        <taxon>Pseudomonadota</taxon>
        <taxon>Alphaproteobacteria</taxon>
        <taxon>Rhodobacterales</taxon>
        <taxon>Paracoccaceae</taxon>
        <taxon>Aliishimia</taxon>
    </lineage>
</organism>
<evidence type="ECO:0000313" key="17">
    <source>
        <dbReference type="EMBL" id="THH36254.1"/>
    </source>
</evidence>
<dbReference type="AlphaFoldDB" id="A0A4S4NAC1"/>
<dbReference type="Gene3D" id="3.30.70.100">
    <property type="match status" value="1"/>
</dbReference>
<evidence type="ECO:0000256" key="13">
    <source>
        <dbReference type="ARBA" id="ARBA00023065"/>
    </source>
</evidence>
<feature type="domain" description="HMA" evidence="16">
    <location>
        <begin position="9"/>
        <end position="74"/>
    </location>
</feature>
<protein>
    <submittedName>
        <fullName evidence="17">Heavy metal translocating P-type ATPase</fullName>
    </submittedName>
</protein>
<dbReference type="PROSITE" id="PS50846">
    <property type="entry name" value="HMA_2"/>
    <property type="match status" value="1"/>
</dbReference>